<feature type="transmembrane region" description="Helical" evidence="1">
    <location>
        <begin position="396"/>
        <end position="414"/>
    </location>
</feature>
<gene>
    <name evidence="2" type="ORF">A2713_01790</name>
</gene>
<evidence type="ECO:0000313" key="3">
    <source>
        <dbReference type="Proteomes" id="UP000176444"/>
    </source>
</evidence>
<feature type="transmembrane region" description="Helical" evidence="1">
    <location>
        <begin position="128"/>
        <end position="144"/>
    </location>
</feature>
<name>A0A1F4UQ50_UNCKA</name>
<sequence length="570" mass="66193">MLKEKLKPVLLLFIVVPLAVIIWYSPVLFKEHSTLISRDALLLARNYAQFGVFGIEDDLNIVVSPPLVKENANPSISGNKLTALIYGELFKVFGLPQYENLIFFPAVILGLSLLFFTLTVYLSFNFRTALLFSFIYILSPFFWQSTLYNFGTYEFALLFLSLFFLFFSLGKKNIFRFKYLFLILAGIFLALAGLAKEAMFLLAPVLLLFLFFQKQRVYLLAVFVPFIVLVSLFWLPGMLFGENTYSFFLGGKTGELRKDFLDYGFYSHLFPDPYTYHFGREEFLKGYEAELLFSETDFFQKIEMAKEIDFLGFKKPDLFSRFKIGVALLMRHLSRFLSIEDIGGPFIFILFIFGFIYLYQKNKYLFRFFVFWIIFAIFTISFIVMGRRTHLMDFGWAIPLLVALGTIFLVQILTAHFKLGERGKKIIMFFLPFLVLYNLILSDHVLWGREYDSETPLMASVYAREVNKLEINDKEVIAVNVPGTEWAELNYLTNKSMVVFAPETIEKLIKKGELSIAFDKFRVSYILGYSPELTREILENSSVKNITTDEIDLSQPKVSKTKSWLMNLIR</sequence>
<evidence type="ECO:0000313" key="2">
    <source>
        <dbReference type="EMBL" id="OGC47074.1"/>
    </source>
</evidence>
<accession>A0A1F4UQ50</accession>
<reference evidence="2 3" key="1">
    <citation type="journal article" date="2016" name="Nat. Commun.">
        <title>Thousands of microbial genomes shed light on interconnected biogeochemical processes in an aquifer system.</title>
        <authorList>
            <person name="Anantharaman K."/>
            <person name="Brown C.T."/>
            <person name="Hug L.A."/>
            <person name="Sharon I."/>
            <person name="Castelle C.J."/>
            <person name="Probst A.J."/>
            <person name="Thomas B.C."/>
            <person name="Singh A."/>
            <person name="Wilkins M.J."/>
            <person name="Karaoz U."/>
            <person name="Brodie E.L."/>
            <person name="Williams K.H."/>
            <person name="Hubbard S.S."/>
            <person name="Banfield J.F."/>
        </authorList>
    </citation>
    <scope>NUCLEOTIDE SEQUENCE [LARGE SCALE GENOMIC DNA]</scope>
</reference>
<feature type="transmembrane region" description="Helical" evidence="1">
    <location>
        <begin position="9"/>
        <end position="29"/>
    </location>
</feature>
<dbReference type="AlphaFoldDB" id="A0A1F4UQ50"/>
<keyword evidence="1" id="KW-1133">Transmembrane helix</keyword>
<feature type="transmembrane region" description="Helical" evidence="1">
    <location>
        <begin position="426"/>
        <end position="447"/>
    </location>
</feature>
<comment type="caution">
    <text evidence="2">The sequence shown here is derived from an EMBL/GenBank/DDBJ whole genome shotgun (WGS) entry which is preliminary data.</text>
</comment>
<feature type="transmembrane region" description="Helical" evidence="1">
    <location>
        <begin position="179"/>
        <end position="212"/>
    </location>
</feature>
<feature type="transmembrane region" description="Helical" evidence="1">
    <location>
        <begin position="339"/>
        <end position="359"/>
    </location>
</feature>
<feature type="transmembrane region" description="Helical" evidence="1">
    <location>
        <begin position="150"/>
        <end position="167"/>
    </location>
</feature>
<feature type="transmembrane region" description="Helical" evidence="1">
    <location>
        <begin position="218"/>
        <end position="240"/>
    </location>
</feature>
<feature type="transmembrane region" description="Helical" evidence="1">
    <location>
        <begin position="365"/>
        <end position="384"/>
    </location>
</feature>
<evidence type="ECO:0000256" key="1">
    <source>
        <dbReference type="SAM" id="Phobius"/>
    </source>
</evidence>
<keyword evidence="1" id="KW-0812">Transmembrane</keyword>
<protein>
    <submittedName>
        <fullName evidence="2">Uncharacterized protein</fullName>
    </submittedName>
</protein>
<keyword evidence="1" id="KW-0472">Membrane</keyword>
<organism evidence="2 3">
    <name type="scientific">candidate division WWE3 bacterium RIFCSPHIGHO2_01_FULL_35_17</name>
    <dbReference type="NCBI Taxonomy" id="1802614"/>
    <lineage>
        <taxon>Bacteria</taxon>
        <taxon>Katanobacteria</taxon>
    </lineage>
</organism>
<feature type="transmembrane region" description="Helical" evidence="1">
    <location>
        <begin position="101"/>
        <end position="121"/>
    </location>
</feature>
<dbReference type="Proteomes" id="UP000176444">
    <property type="component" value="Unassembled WGS sequence"/>
</dbReference>
<proteinExistence type="predicted"/>
<dbReference type="EMBL" id="MEUX01000022">
    <property type="protein sequence ID" value="OGC47074.1"/>
    <property type="molecule type" value="Genomic_DNA"/>
</dbReference>